<evidence type="ECO:0000313" key="2">
    <source>
        <dbReference type="EMBL" id="EGW32591.1"/>
    </source>
</evidence>
<organism evidence="3">
    <name type="scientific">Spathaspora passalidarum (strain NRRL Y-27907 / 11-Y1)</name>
    <dbReference type="NCBI Taxonomy" id="619300"/>
    <lineage>
        <taxon>Eukaryota</taxon>
        <taxon>Fungi</taxon>
        <taxon>Dikarya</taxon>
        <taxon>Ascomycota</taxon>
        <taxon>Saccharomycotina</taxon>
        <taxon>Pichiomycetes</taxon>
        <taxon>Debaryomycetaceae</taxon>
        <taxon>Spathaspora</taxon>
    </lineage>
</organism>
<reference evidence="2 3" key="1">
    <citation type="journal article" date="2011" name="Proc. Natl. Acad. Sci. U.S.A.">
        <title>Comparative genomics of xylose-fermenting fungi for enhanced biofuel production.</title>
        <authorList>
            <person name="Wohlbach D.J."/>
            <person name="Kuo A."/>
            <person name="Sato T.K."/>
            <person name="Potts K.M."/>
            <person name="Salamov A.A."/>
            <person name="LaButti K.M."/>
            <person name="Sun H."/>
            <person name="Clum A."/>
            <person name="Pangilinan J.L."/>
            <person name="Lindquist E.A."/>
            <person name="Lucas S."/>
            <person name="Lapidus A."/>
            <person name="Jin M."/>
            <person name="Gunawan C."/>
            <person name="Balan V."/>
            <person name="Dale B.E."/>
            <person name="Jeffries T.W."/>
            <person name="Zinkel R."/>
            <person name="Barry K.W."/>
            <person name="Grigoriev I.V."/>
            <person name="Gasch A.P."/>
        </authorList>
    </citation>
    <scope>NUCLEOTIDE SEQUENCE [LARGE SCALE GENOMIC DNA]</scope>
    <source>
        <strain evidence="3">NRRL Y-27907 / 11-Y1</strain>
    </source>
</reference>
<dbReference type="OrthoDB" id="512915at2759"/>
<feature type="compositionally biased region" description="Acidic residues" evidence="1">
    <location>
        <begin position="307"/>
        <end position="322"/>
    </location>
</feature>
<dbReference type="GO" id="GO:0030695">
    <property type="term" value="F:GTPase regulator activity"/>
    <property type="evidence" value="ECO:0007669"/>
    <property type="project" value="EnsemblFungi"/>
</dbReference>
<dbReference type="GO" id="GO:0005737">
    <property type="term" value="C:cytoplasm"/>
    <property type="evidence" value="ECO:0007669"/>
    <property type="project" value="EnsemblFungi"/>
</dbReference>
<dbReference type="HOGENOM" id="CLU_014536_0_0_1"/>
<dbReference type="PANTHER" id="PTHR31010">
    <property type="entry name" value="RAN-SPECIFIC GTPASE-ACTIVATING PROTEIN 30-RELATED"/>
    <property type="match status" value="1"/>
</dbReference>
<dbReference type="eggNOG" id="ENOG502R7I3">
    <property type="taxonomic scope" value="Eukaryota"/>
</dbReference>
<dbReference type="EMBL" id="GL996502">
    <property type="protein sequence ID" value="EGW32591.1"/>
    <property type="molecule type" value="Genomic_DNA"/>
</dbReference>
<keyword evidence="3" id="KW-1185">Reference proteome</keyword>
<dbReference type="GO" id="GO:0005634">
    <property type="term" value="C:nucleus"/>
    <property type="evidence" value="ECO:0007669"/>
    <property type="project" value="EnsemblFungi"/>
</dbReference>
<feature type="region of interest" description="Disordered" evidence="1">
    <location>
        <begin position="300"/>
        <end position="329"/>
    </location>
</feature>
<accession>G3ANW6</accession>
<dbReference type="AlphaFoldDB" id="G3ANW6"/>
<dbReference type="InterPro" id="IPR008812">
    <property type="entry name" value="Ran_GTP-bd-rel"/>
</dbReference>
<name>G3ANW6_SPAPN</name>
<proteinExistence type="predicted"/>
<sequence length="414" mass="47152">MDEIFAKASNQAVSFAIRSGISLASGFAIKTITSFISQIPKSAQQLRIEKQRRKLHLKIEILTPTIELIKLANARSSSILDSTIELIDELHAQFTEFDDHLSEILTGLNSKNEVEATEKVEKYMNRLLQDINEAIPVLNLALLTSGVNFSGQTNSKNVSPGRLLQAANYLNNSKGDQIGPGFDLVMYTIFYNPSRLKYVEGEEFDDLKSISWKETYARSSVKIVKGKGKFEYKLQIIEDFNDGRYHEDDDKPSKREFDLKLIERMFFTGSGKLLRLEERNSPVLIIKLVDQEEEEWIALGELNKGEFDDDDEDDDDEEEEDQKETAEKEINVKASNPLSLLEYILRLARLQEMQSKSILEIPDEILSIYLHDEPAEPHIQKQPTNTTSALTMDSNITRLQNLQIDAESKKSINK</sequence>
<dbReference type="RefSeq" id="XP_007375867.1">
    <property type="nucleotide sequence ID" value="XM_007375805.1"/>
</dbReference>
<protein>
    <submittedName>
        <fullName evidence="2">Ran-specific GTPase-activating protein 30</fullName>
    </submittedName>
</protein>
<dbReference type="FunCoup" id="G3ANW6">
    <property type="interactions" value="13"/>
</dbReference>
<dbReference type="KEGG" id="spaa:SPAPADRAFT_55998"/>
<dbReference type="PANTHER" id="PTHR31010:SF2">
    <property type="entry name" value="RAN-SPECIFIC GTPASE-ACTIVATING PROTEIN 30"/>
    <property type="match status" value="1"/>
</dbReference>
<dbReference type="GeneID" id="18871994"/>
<dbReference type="InParanoid" id="G3ANW6"/>
<dbReference type="Pfam" id="PF05508">
    <property type="entry name" value="Ran-binding"/>
    <property type="match status" value="1"/>
</dbReference>
<dbReference type="OMA" id="QSMFFTA"/>
<evidence type="ECO:0000256" key="1">
    <source>
        <dbReference type="SAM" id="MobiDB-lite"/>
    </source>
</evidence>
<dbReference type="Proteomes" id="UP000000709">
    <property type="component" value="Unassembled WGS sequence"/>
</dbReference>
<evidence type="ECO:0000313" key="3">
    <source>
        <dbReference type="Proteomes" id="UP000000709"/>
    </source>
</evidence>
<gene>
    <name evidence="2" type="ORF">SPAPADRAFT_55998</name>
</gene>